<proteinExistence type="evidence at transcript level"/>
<feature type="domain" description="Cobalamin adenosyltransferase-like" evidence="11">
    <location>
        <begin position="21"/>
        <end position="191"/>
    </location>
</feature>
<accession>A0A192ZIV2</accession>
<dbReference type="InterPro" id="IPR016030">
    <property type="entry name" value="CblAdoTrfase-like"/>
</dbReference>
<dbReference type="Gene3D" id="1.20.1200.10">
    <property type="entry name" value="Cobalamin adenosyltransferase-like"/>
    <property type="match status" value="1"/>
</dbReference>
<evidence type="ECO:0000256" key="6">
    <source>
        <dbReference type="ARBA" id="ARBA00051988"/>
    </source>
</evidence>
<evidence type="ECO:0000256" key="7">
    <source>
        <dbReference type="ARBA" id="ARBA00056747"/>
    </source>
</evidence>
<evidence type="ECO:0000259" key="11">
    <source>
        <dbReference type="Pfam" id="PF01923"/>
    </source>
</evidence>
<evidence type="ECO:0000256" key="1">
    <source>
        <dbReference type="ARBA" id="ARBA00007487"/>
    </source>
</evidence>
<protein>
    <recommendedName>
        <fullName evidence="8">Corrinoid adenosyltransferase MMAB</fullName>
    </recommendedName>
    <alternativeName>
        <fullName evidence="9">ATP:co(I)rrinoid adenosyltransferase MMAB</fullName>
    </alternativeName>
</protein>
<dbReference type="PANTHER" id="PTHR12213:SF0">
    <property type="entry name" value="CORRINOID ADENOSYLTRANSFERASE MMAB"/>
    <property type="match status" value="1"/>
</dbReference>
<comment type="subunit">
    <text evidence="2">Homotrimer.</text>
</comment>
<name>A0A192ZIV2_9EUKA</name>
<organism evidence="12">
    <name type="scientific">Stygiella incarcerata</name>
    <dbReference type="NCBI Taxonomy" id="1712417"/>
    <lineage>
        <taxon>Eukaryota</taxon>
        <taxon>Discoba</taxon>
        <taxon>Jakobida</taxon>
        <taxon>Andalucina</taxon>
        <taxon>Stygiellidae</taxon>
        <taxon>Stygiella</taxon>
    </lineage>
</organism>
<comment type="catalytic activity">
    <reaction evidence="6">
        <text>cob(I)alamin-[corrinoid adenosyltransferase] + ATP = apo-[corrinoid adenosyltransferase] + adenosylcob(III)alamin + triphosphate</text>
        <dbReference type="Rhea" id="RHEA:56796"/>
        <dbReference type="Rhea" id="RHEA-COMP:14743"/>
        <dbReference type="Rhea" id="RHEA-COMP:14744"/>
        <dbReference type="ChEBI" id="CHEBI:18036"/>
        <dbReference type="ChEBI" id="CHEBI:18408"/>
        <dbReference type="ChEBI" id="CHEBI:30616"/>
        <dbReference type="ChEBI" id="CHEBI:60488"/>
        <dbReference type="ChEBI" id="CHEBI:83228"/>
    </reaction>
    <physiologicalReaction direction="left-to-right" evidence="6">
        <dbReference type="Rhea" id="RHEA:56797"/>
    </physiologicalReaction>
</comment>
<dbReference type="SUPFAM" id="SSF89028">
    <property type="entry name" value="Cobalamin adenosyltransferase-like"/>
    <property type="match status" value="1"/>
</dbReference>
<dbReference type="InterPro" id="IPR036451">
    <property type="entry name" value="CblAdoTrfase-like_sf"/>
</dbReference>
<dbReference type="GO" id="GO:0008817">
    <property type="term" value="F:corrinoid adenosyltransferase activity"/>
    <property type="evidence" value="ECO:0007669"/>
    <property type="project" value="UniProtKB-ARBA"/>
</dbReference>
<evidence type="ECO:0000256" key="10">
    <source>
        <dbReference type="RuleBase" id="RU366026"/>
    </source>
</evidence>
<dbReference type="EMBL" id="KT984638">
    <property type="protein sequence ID" value="ANM86858.1"/>
    <property type="molecule type" value="mRNA"/>
</dbReference>
<gene>
    <name evidence="12" type="primary">AdoCbl</name>
</gene>
<evidence type="ECO:0000256" key="3">
    <source>
        <dbReference type="ARBA" id="ARBA00022679"/>
    </source>
</evidence>
<comment type="function">
    <text evidence="7">Converts cob(I)alamin to adenosylcobalamin (adenosylcob(III)alamin), a coenzyme for methylmalonyl-CoA mutase, therefore participates in the final step of the vitamin B12 conversion. Generates adenosylcobalamin (AdoCbl) and directly delivers the cofactor to MUT in a transfer that is stimulated by ATP-binding to MMAB and gated by MMAA.</text>
</comment>
<dbReference type="FunFam" id="1.20.1200.10:FF:000001">
    <property type="entry name" value="Cob(I)yrinic acid a,c-diamide adenosyltransferase"/>
    <property type="match status" value="1"/>
</dbReference>
<evidence type="ECO:0000256" key="4">
    <source>
        <dbReference type="ARBA" id="ARBA00022741"/>
    </source>
</evidence>
<dbReference type="InterPro" id="IPR029499">
    <property type="entry name" value="PduO-typ"/>
</dbReference>
<evidence type="ECO:0000256" key="5">
    <source>
        <dbReference type="ARBA" id="ARBA00022840"/>
    </source>
</evidence>
<dbReference type="AlphaFoldDB" id="A0A192ZIV2"/>
<dbReference type="PANTHER" id="PTHR12213">
    <property type="entry name" value="CORRINOID ADENOSYLTRANSFERASE"/>
    <property type="match status" value="1"/>
</dbReference>
<keyword evidence="4 10" id="KW-0547">Nucleotide-binding</keyword>
<reference evidence="12" key="1">
    <citation type="journal article" date="2016" name="Mol. Biol. Evol.">
        <title>Novel hydrogenosomes in the microaerophilic jakobid Stygiella incarcerata.</title>
        <authorList>
            <person name="Leger M.M."/>
            <person name="Eme L."/>
            <person name="Hug L.A."/>
            <person name="Roger A.J."/>
        </authorList>
    </citation>
    <scope>NUCLEOTIDE SEQUENCE</scope>
</reference>
<dbReference type="GO" id="GO:0009235">
    <property type="term" value="P:cobalamin metabolic process"/>
    <property type="evidence" value="ECO:0007669"/>
    <property type="project" value="UniProtKB-ARBA"/>
</dbReference>
<sequence length="206" mass="22995">MLSSSRRSLVLPFLGRLDMSVYTRTGDKGSSSLFTGERRRKDDAVFQALGNTDELNSILGICAEFCGINGLEDLQEKIIVTQSKLIDAMSAIATPPKSATDAKLKRVNFGEEHTIFLEKWIDGLERDVPPLKQFIVPSGGIAATHLHLARSICRRAERSIVPLILEENIPQNVGKFINRLSDFLFVAARYASMKNGRKELPYKKEE</sequence>
<keyword evidence="5 10" id="KW-0067">ATP-binding</keyword>
<dbReference type="GO" id="GO:0005524">
    <property type="term" value="F:ATP binding"/>
    <property type="evidence" value="ECO:0007669"/>
    <property type="project" value="UniProtKB-UniRule"/>
</dbReference>
<keyword evidence="3 10" id="KW-0808">Transferase</keyword>
<dbReference type="NCBIfam" id="TIGR00636">
    <property type="entry name" value="PduO_Nterm"/>
    <property type="match status" value="1"/>
</dbReference>
<evidence type="ECO:0000256" key="9">
    <source>
        <dbReference type="ARBA" id="ARBA00075216"/>
    </source>
</evidence>
<evidence type="ECO:0000256" key="2">
    <source>
        <dbReference type="ARBA" id="ARBA00011233"/>
    </source>
</evidence>
<evidence type="ECO:0000256" key="8">
    <source>
        <dbReference type="ARBA" id="ARBA00071654"/>
    </source>
</evidence>
<comment type="similarity">
    <text evidence="1 10">Belongs to the Cob(I)alamin adenosyltransferase family.</text>
</comment>
<dbReference type="Pfam" id="PF01923">
    <property type="entry name" value="Cob_adeno_trans"/>
    <property type="match status" value="1"/>
</dbReference>
<evidence type="ECO:0000313" key="12">
    <source>
        <dbReference type="EMBL" id="ANM86858.1"/>
    </source>
</evidence>